<dbReference type="Gene3D" id="3.40.50.1100">
    <property type="match status" value="2"/>
</dbReference>
<accession>A0A2Z4Y8H5</accession>
<comment type="similarity">
    <text evidence="2 8">Belongs to the threonine synthase family.</text>
</comment>
<dbReference type="GO" id="GO:0004794">
    <property type="term" value="F:threonine deaminase activity"/>
    <property type="evidence" value="ECO:0007669"/>
    <property type="project" value="TreeGrafter"/>
</dbReference>
<evidence type="ECO:0000313" key="13">
    <source>
        <dbReference type="Proteomes" id="UP000262583"/>
    </source>
</evidence>
<keyword evidence="4 8" id="KW-0663">Pyridoxal phosphate</keyword>
<dbReference type="Proteomes" id="UP000262583">
    <property type="component" value="Chromosome"/>
</dbReference>
<name>A0A2Z4Y8H5_SUMC1</name>
<dbReference type="PIRSF" id="PIRSF038945">
    <property type="entry name" value="Thr_synthase"/>
    <property type="match status" value="1"/>
</dbReference>
<dbReference type="InterPro" id="IPR001926">
    <property type="entry name" value="TrpB-like_PALP"/>
</dbReference>
<comment type="catalytic activity">
    <reaction evidence="6 8">
        <text>O-phospho-L-homoserine + H2O = L-threonine + phosphate</text>
        <dbReference type="Rhea" id="RHEA:10840"/>
        <dbReference type="ChEBI" id="CHEBI:15377"/>
        <dbReference type="ChEBI" id="CHEBI:43474"/>
        <dbReference type="ChEBI" id="CHEBI:57590"/>
        <dbReference type="ChEBI" id="CHEBI:57926"/>
        <dbReference type="EC" id="4.2.3.1"/>
    </reaction>
</comment>
<evidence type="ECO:0000256" key="4">
    <source>
        <dbReference type="ARBA" id="ARBA00022898"/>
    </source>
</evidence>
<evidence type="ECO:0000256" key="3">
    <source>
        <dbReference type="ARBA" id="ARBA00018679"/>
    </source>
</evidence>
<dbReference type="InterPro" id="IPR050147">
    <property type="entry name" value="Ser/Thr_Dehydratase"/>
</dbReference>
<dbReference type="EC" id="4.2.3.1" evidence="7 8"/>
<dbReference type="Pfam" id="PF00291">
    <property type="entry name" value="PALP"/>
    <property type="match status" value="1"/>
</dbReference>
<feature type="binding site" evidence="9">
    <location>
        <position position="137"/>
    </location>
    <ligand>
        <name>pyridoxal 5'-phosphate</name>
        <dbReference type="ChEBI" id="CHEBI:597326"/>
    </ligand>
</feature>
<comment type="cofactor">
    <cofactor evidence="1 8 9">
        <name>pyridoxal 5'-phosphate</name>
        <dbReference type="ChEBI" id="CHEBI:597326"/>
    </cofactor>
</comment>
<evidence type="ECO:0000256" key="5">
    <source>
        <dbReference type="ARBA" id="ARBA00023239"/>
    </source>
</evidence>
<dbReference type="InterPro" id="IPR036052">
    <property type="entry name" value="TrpB-like_PALP_sf"/>
</dbReference>
<keyword evidence="8" id="KW-0028">Amino-acid biosynthesis</keyword>
<dbReference type="GO" id="GO:0009088">
    <property type="term" value="P:threonine biosynthetic process"/>
    <property type="evidence" value="ECO:0007669"/>
    <property type="project" value="UniProtKB-UniRule"/>
</dbReference>
<feature type="modified residue" description="N6-(pyridoxal phosphate)lysine" evidence="10">
    <location>
        <position position="111"/>
    </location>
</feature>
<dbReference type="AlphaFoldDB" id="A0A2Z4Y8H5"/>
<keyword evidence="8" id="KW-0791">Threonine biosynthesis</keyword>
<comment type="function">
    <text evidence="8">Catalyzes the gamma-elimination of phosphate from L-phosphohomoserine and the beta-addition of water to produce L-threonine.</text>
</comment>
<dbReference type="CDD" id="cd01563">
    <property type="entry name" value="Thr-synth_1"/>
    <property type="match status" value="1"/>
</dbReference>
<dbReference type="EMBL" id="CP030759">
    <property type="protein sequence ID" value="AXA36972.1"/>
    <property type="molecule type" value="Genomic_DNA"/>
</dbReference>
<dbReference type="UniPathway" id="UPA00050">
    <property type="reaction ID" value="UER00065"/>
</dbReference>
<reference evidence="12 13" key="1">
    <citation type="submission" date="2018-05" db="EMBL/GenBank/DDBJ databases">
        <title>A metagenomic window into the 2 km-deep terrestrial subsurface aquifer revealed taxonomically and functionally diverse microbial community comprising novel uncultured bacterial lineages.</title>
        <authorList>
            <person name="Kadnikov V.V."/>
            <person name="Mardanov A.V."/>
            <person name="Beletsky A.V."/>
            <person name="Banks D."/>
            <person name="Pimenov N.V."/>
            <person name="Frank Y.A."/>
            <person name="Karnachuk O.V."/>
            <person name="Ravin N.V."/>
        </authorList>
    </citation>
    <scope>NUCLEOTIDE SEQUENCE [LARGE SCALE GENOMIC DNA]</scope>
    <source>
        <strain evidence="12">BY</strain>
    </source>
</reference>
<keyword evidence="5 8" id="KW-0456">Lyase</keyword>
<dbReference type="KEGG" id="schv:BRCON_2195"/>
<comment type="pathway">
    <text evidence="8">Amino-acid biosynthesis; L-threonine biosynthesis; L-threonine from L-aspartate: step 5/5.</text>
</comment>
<evidence type="ECO:0000256" key="8">
    <source>
        <dbReference type="PIRNR" id="PIRNR038945"/>
    </source>
</evidence>
<dbReference type="GO" id="GO:0006567">
    <property type="term" value="P:L-threonine catabolic process"/>
    <property type="evidence" value="ECO:0007669"/>
    <property type="project" value="TreeGrafter"/>
</dbReference>
<sequence>MMLHLRCIVCGREYPADNRLTCESCGPREGILDVIYDYERARRTLTPESLAARPRNHWRYRELLPIAPTTPLPPLQVGWTPLYEAPRLARHCGVARLWIKDDGRNPTASFKDRASSVGVAKALEFGFNTVACASTGNAASSLAGMAASVGLRSFIFVPQRAPEPKVAQLLLFGATVLRVQGTYDQAYDLCSQAVQRYGWYNRNCAINPYLVEGKKTAGLEIGEQLADTPPDWVAVSVGDGCTIAGVWKGLLEMHKVGILTRLPRLLGVQAEGSPAVARQFAREGEPPLGNEPASTIADSICVAVPRNWRKAVRAVRDSRGTYVTVSDDEILEALRITPQLTGVFGEPAAVATVAGVARARQQNIITQHESVLVIITGNGLKDIRTASQAAGSPHDIPPTLDAVAEVCETKRT</sequence>
<dbReference type="InterPro" id="IPR026260">
    <property type="entry name" value="Thr_Synthase_bac/arc"/>
</dbReference>
<dbReference type="NCBIfam" id="TIGR00260">
    <property type="entry name" value="thrC"/>
    <property type="match status" value="1"/>
</dbReference>
<dbReference type="PANTHER" id="PTHR48078:SF6">
    <property type="entry name" value="L-THREONINE DEHYDRATASE CATABOLIC TDCB"/>
    <property type="match status" value="1"/>
</dbReference>
<dbReference type="GO" id="GO:0003941">
    <property type="term" value="F:L-serine ammonia-lyase activity"/>
    <property type="evidence" value="ECO:0007669"/>
    <property type="project" value="TreeGrafter"/>
</dbReference>
<dbReference type="GO" id="GO:0006565">
    <property type="term" value="P:L-serine catabolic process"/>
    <property type="evidence" value="ECO:0007669"/>
    <property type="project" value="TreeGrafter"/>
</dbReference>
<evidence type="ECO:0000256" key="7">
    <source>
        <dbReference type="NCBIfam" id="TIGR00260"/>
    </source>
</evidence>
<evidence type="ECO:0000256" key="9">
    <source>
        <dbReference type="PIRSR" id="PIRSR038945-1"/>
    </source>
</evidence>
<proteinExistence type="inferred from homology"/>
<dbReference type="PANTHER" id="PTHR48078">
    <property type="entry name" value="THREONINE DEHYDRATASE, MITOCHONDRIAL-RELATED"/>
    <property type="match status" value="1"/>
</dbReference>
<evidence type="ECO:0000313" key="12">
    <source>
        <dbReference type="EMBL" id="AXA36972.1"/>
    </source>
</evidence>
<gene>
    <name evidence="12" type="ORF">BRCON_2195</name>
</gene>
<evidence type="ECO:0000256" key="2">
    <source>
        <dbReference type="ARBA" id="ARBA00005517"/>
    </source>
</evidence>
<evidence type="ECO:0000256" key="10">
    <source>
        <dbReference type="PIRSR" id="PIRSR038945-2"/>
    </source>
</evidence>
<feature type="binding site" evidence="9">
    <location>
        <position position="376"/>
    </location>
    <ligand>
        <name>pyridoxal 5'-phosphate</name>
        <dbReference type="ChEBI" id="CHEBI:597326"/>
    </ligand>
</feature>
<evidence type="ECO:0000259" key="11">
    <source>
        <dbReference type="Pfam" id="PF00291"/>
    </source>
</evidence>
<dbReference type="GO" id="GO:0004795">
    <property type="term" value="F:threonine synthase activity"/>
    <property type="evidence" value="ECO:0007669"/>
    <property type="project" value="UniProtKB-UniRule"/>
</dbReference>
<protein>
    <recommendedName>
        <fullName evidence="3 7">Threonine synthase</fullName>
        <ecNumber evidence="7 8">4.2.3.1</ecNumber>
    </recommendedName>
</protein>
<dbReference type="GO" id="GO:0009097">
    <property type="term" value="P:isoleucine biosynthetic process"/>
    <property type="evidence" value="ECO:0007669"/>
    <property type="project" value="TreeGrafter"/>
</dbReference>
<dbReference type="SUPFAM" id="SSF53686">
    <property type="entry name" value="Tryptophan synthase beta subunit-like PLP-dependent enzymes"/>
    <property type="match status" value="1"/>
</dbReference>
<evidence type="ECO:0000256" key="1">
    <source>
        <dbReference type="ARBA" id="ARBA00001933"/>
    </source>
</evidence>
<dbReference type="InterPro" id="IPR004450">
    <property type="entry name" value="Thr_synthase-like"/>
</dbReference>
<evidence type="ECO:0000256" key="6">
    <source>
        <dbReference type="ARBA" id="ARBA00049144"/>
    </source>
</evidence>
<feature type="domain" description="Tryptophan synthase beta chain-like PALP" evidence="11">
    <location>
        <begin position="76"/>
        <end position="377"/>
    </location>
</feature>
<organism evidence="12 13">
    <name type="scientific">Sumerlaea chitinivorans</name>
    <dbReference type="NCBI Taxonomy" id="2250252"/>
    <lineage>
        <taxon>Bacteria</taxon>
        <taxon>Candidatus Sumerlaeota</taxon>
        <taxon>Candidatus Sumerlaeia</taxon>
        <taxon>Candidatus Sumerlaeales</taxon>
        <taxon>Candidatus Sumerlaeaceae</taxon>
        <taxon>Candidatus Sumerlaea</taxon>
    </lineage>
</organism>